<proteinExistence type="predicted"/>
<gene>
    <name evidence="1" type="ORF">M9H77_31666</name>
</gene>
<dbReference type="EMBL" id="CM044707">
    <property type="protein sequence ID" value="KAI5654479.1"/>
    <property type="molecule type" value="Genomic_DNA"/>
</dbReference>
<protein>
    <submittedName>
        <fullName evidence="1">Uncharacterized protein</fullName>
    </submittedName>
</protein>
<comment type="caution">
    <text evidence="1">The sequence shown here is derived from an EMBL/GenBank/DDBJ whole genome shotgun (WGS) entry which is preliminary data.</text>
</comment>
<dbReference type="Proteomes" id="UP001060085">
    <property type="component" value="Linkage Group LG07"/>
</dbReference>
<evidence type="ECO:0000313" key="1">
    <source>
        <dbReference type="EMBL" id="KAI5654479.1"/>
    </source>
</evidence>
<keyword evidence="2" id="KW-1185">Reference proteome</keyword>
<name>A0ACC0A2T4_CATRO</name>
<evidence type="ECO:0000313" key="2">
    <source>
        <dbReference type="Proteomes" id="UP001060085"/>
    </source>
</evidence>
<sequence>MDPNLWRVLMTMRVFSFYKEYQMFNFTLYSMNSDNEIGYLWTIRPNISKEGIHVLVEFEPIQSQTFSELQHTNVSTEEDHPNIPQHVTIIIHMVSDEPSMLYPSVQKDDNDNDGADEDYEVSSESDDIIMIIMRKMTVAFLNAPYDYTQSGIFLDMGSGLLDWNEIMVDIQLGLRFVDKIQAISTVQKWSIRIG</sequence>
<organism evidence="1 2">
    <name type="scientific">Catharanthus roseus</name>
    <name type="common">Madagascar periwinkle</name>
    <name type="synonym">Vinca rosea</name>
    <dbReference type="NCBI Taxonomy" id="4058"/>
    <lineage>
        <taxon>Eukaryota</taxon>
        <taxon>Viridiplantae</taxon>
        <taxon>Streptophyta</taxon>
        <taxon>Embryophyta</taxon>
        <taxon>Tracheophyta</taxon>
        <taxon>Spermatophyta</taxon>
        <taxon>Magnoliopsida</taxon>
        <taxon>eudicotyledons</taxon>
        <taxon>Gunneridae</taxon>
        <taxon>Pentapetalae</taxon>
        <taxon>asterids</taxon>
        <taxon>lamiids</taxon>
        <taxon>Gentianales</taxon>
        <taxon>Apocynaceae</taxon>
        <taxon>Rauvolfioideae</taxon>
        <taxon>Vinceae</taxon>
        <taxon>Catharanthinae</taxon>
        <taxon>Catharanthus</taxon>
    </lineage>
</organism>
<accession>A0ACC0A2T4</accession>
<reference evidence="2" key="1">
    <citation type="journal article" date="2023" name="Nat. Plants">
        <title>Single-cell RNA sequencing provides a high-resolution roadmap for understanding the multicellular compartmentation of specialized metabolism.</title>
        <authorList>
            <person name="Sun S."/>
            <person name="Shen X."/>
            <person name="Li Y."/>
            <person name="Li Y."/>
            <person name="Wang S."/>
            <person name="Li R."/>
            <person name="Zhang H."/>
            <person name="Shen G."/>
            <person name="Guo B."/>
            <person name="Wei J."/>
            <person name="Xu J."/>
            <person name="St-Pierre B."/>
            <person name="Chen S."/>
            <person name="Sun C."/>
        </authorList>
    </citation>
    <scope>NUCLEOTIDE SEQUENCE [LARGE SCALE GENOMIC DNA]</scope>
</reference>